<dbReference type="InterPro" id="IPR037219">
    <property type="entry name" value="Peptidase_M41-like"/>
</dbReference>
<keyword evidence="4" id="KW-0862">Zinc</keyword>
<keyword evidence="6" id="KW-0645">Protease</keyword>
<dbReference type="GO" id="GO:0006508">
    <property type="term" value="P:proteolysis"/>
    <property type="evidence" value="ECO:0007669"/>
    <property type="project" value="InterPro"/>
</dbReference>
<reference evidence="9" key="1">
    <citation type="journal article" date="2014" name="Front. Microbiol.">
        <title>High frequency of phylogenetically diverse reductive dehalogenase-homologous genes in deep subseafloor sedimentary metagenomes.</title>
        <authorList>
            <person name="Kawai M."/>
            <person name="Futagami T."/>
            <person name="Toyoda A."/>
            <person name="Takaki Y."/>
            <person name="Nishi S."/>
            <person name="Hori S."/>
            <person name="Arai W."/>
            <person name="Tsubouchi T."/>
            <person name="Morono Y."/>
            <person name="Uchiyama I."/>
            <person name="Ito T."/>
            <person name="Fujiyama A."/>
            <person name="Inagaki F."/>
            <person name="Takami H."/>
        </authorList>
    </citation>
    <scope>NUCLEOTIDE SEQUENCE</scope>
    <source>
        <strain evidence="9">Expedition CK06-06</strain>
    </source>
</reference>
<dbReference type="InterPro" id="IPR050928">
    <property type="entry name" value="ATP-dep_Zn_Metalloprotease"/>
</dbReference>
<sequence>EATELVRRMVREWGMSERLGLVSYADSEEKLYGGEVLLSKAYSEATAVEIDEEVKRIVSECFEKAKHILDEHRHDLEVITEALLKHEVLDAADVDDILAGRPVKSKIQTEEVQSEDSANAPEADREELEQLPDAQAGPELKPKPRPA</sequence>
<dbReference type="GO" id="GO:0004176">
    <property type="term" value="F:ATP-dependent peptidase activity"/>
    <property type="evidence" value="ECO:0007669"/>
    <property type="project" value="InterPro"/>
</dbReference>
<dbReference type="PANTHER" id="PTHR43655:SF2">
    <property type="entry name" value="AFG3 LIKE MATRIX AAA PEPTIDASE SUBUNIT 2, ISOFORM A"/>
    <property type="match status" value="1"/>
</dbReference>
<keyword evidence="3" id="KW-0547">Nucleotide-binding</keyword>
<evidence type="ECO:0000256" key="2">
    <source>
        <dbReference type="ARBA" id="ARBA00022723"/>
    </source>
</evidence>
<dbReference type="Pfam" id="PF01434">
    <property type="entry name" value="Peptidase_M41"/>
    <property type="match status" value="1"/>
</dbReference>
<accession>X1QKW1</accession>
<dbReference type="PANTHER" id="PTHR43655">
    <property type="entry name" value="ATP-DEPENDENT PROTEASE"/>
    <property type="match status" value="1"/>
</dbReference>
<dbReference type="GO" id="GO:0005524">
    <property type="term" value="F:ATP binding"/>
    <property type="evidence" value="ECO:0007669"/>
    <property type="project" value="UniProtKB-KW"/>
</dbReference>
<gene>
    <name evidence="9" type="ORF">S06H3_43102</name>
</gene>
<proteinExistence type="predicted"/>
<protein>
    <recommendedName>
        <fullName evidence="8">Peptidase M41 domain-containing protein</fullName>
    </recommendedName>
</protein>
<feature type="domain" description="Peptidase M41" evidence="8">
    <location>
        <begin position="2"/>
        <end position="97"/>
    </location>
</feature>
<feature type="region of interest" description="Disordered" evidence="7">
    <location>
        <begin position="103"/>
        <end position="147"/>
    </location>
</feature>
<name>X1QKW1_9ZZZZ</name>
<dbReference type="AlphaFoldDB" id="X1QKW1"/>
<comment type="caution">
    <text evidence="9">The sequence shown here is derived from an EMBL/GenBank/DDBJ whole genome shotgun (WGS) entry which is preliminary data.</text>
</comment>
<dbReference type="Gene3D" id="1.20.58.760">
    <property type="entry name" value="Peptidase M41"/>
    <property type="match status" value="1"/>
</dbReference>
<evidence type="ECO:0000256" key="5">
    <source>
        <dbReference type="ARBA" id="ARBA00022840"/>
    </source>
</evidence>
<comment type="cofactor">
    <cofactor evidence="1">
        <name>Zn(2+)</name>
        <dbReference type="ChEBI" id="CHEBI:29105"/>
    </cofactor>
</comment>
<keyword evidence="2" id="KW-0479">Metal-binding</keyword>
<evidence type="ECO:0000259" key="8">
    <source>
        <dbReference type="Pfam" id="PF01434"/>
    </source>
</evidence>
<evidence type="ECO:0000256" key="7">
    <source>
        <dbReference type="SAM" id="MobiDB-lite"/>
    </source>
</evidence>
<evidence type="ECO:0000256" key="4">
    <source>
        <dbReference type="ARBA" id="ARBA00022833"/>
    </source>
</evidence>
<dbReference type="GO" id="GO:0046872">
    <property type="term" value="F:metal ion binding"/>
    <property type="evidence" value="ECO:0007669"/>
    <property type="project" value="UniProtKB-KW"/>
</dbReference>
<dbReference type="InterPro" id="IPR000642">
    <property type="entry name" value="Peptidase_M41"/>
</dbReference>
<evidence type="ECO:0000256" key="3">
    <source>
        <dbReference type="ARBA" id="ARBA00022741"/>
    </source>
</evidence>
<evidence type="ECO:0000256" key="1">
    <source>
        <dbReference type="ARBA" id="ARBA00001947"/>
    </source>
</evidence>
<evidence type="ECO:0000313" key="9">
    <source>
        <dbReference type="EMBL" id="GAI43904.1"/>
    </source>
</evidence>
<dbReference type="SUPFAM" id="SSF140990">
    <property type="entry name" value="FtsH protease domain-like"/>
    <property type="match status" value="1"/>
</dbReference>
<dbReference type="EMBL" id="BARV01026699">
    <property type="protein sequence ID" value="GAI43904.1"/>
    <property type="molecule type" value="Genomic_DNA"/>
</dbReference>
<feature type="non-terminal residue" evidence="9">
    <location>
        <position position="1"/>
    </location>
</feature>
<evidence type="ECO:0000256" key="6">
    <source>
        <dbReference type="ARBA" id="ARBA00023049"/>
    </source>
</evidence>
<keyword evidence="6" id="KW-0378">Hydrolase</keyword>
<dbReference type="GO" id="GO:0004222">
    <property type="term" value="F:metalloendopeptidase activity"/>
    <property type="evidence" value="ECO:0007669"/>
    <property type="project" value="InterPro"/>
</dbReference>
<keyword evidence="5" id="KW-0067">ATP-binding</keyword>
<keyword evidence="6" id="KW-0482">Metalloprotease</keyword>
<organism evidence="9">
    <name type="scientific">marine sediment metagenome</name>
    <dbReference type="NCBI Taxonomy" id="412755"/>
    <lineage>
        <taxon>unclassified sequences</taxon>
        <taxon>metagenomes</taxon>
        <taxon>ecological metagenomes</taxon>
    </lineage>
</organism>